<keyword evidence="4" id="KW-1185">Reference proteome</keyword>
<gene>
    <name evidence="3" type="ORF">LZ24_00341</name>
</gene>
<dbReference type="EMBL" id="VLLC01000002">
    <property type="protein sequence ID" value="TWI76720.1"/>
    <property type="molecule type" value="Genomic_DNA"/>
</dbReference>
<dbReference type="OrthoDB" id="5471180at2"/>
<dbReference type="AlphaFoldDB" id="A0A562S8G0"/>
<evidence type="ECO:0008006" key="5">
    <source>
        <dbReference type="Google" id="ProtNLM"/>
    </source>
</evidence>
<sequence>MARRLTKLEKFGLIAAVITGMIFFYLNKVYDPQQLAMQRARDQLNKTIRDYNDLQSAPPLFQLQQRLKSYREDVEKLEKNLAERDIHAGKEESRMASLSWIYQQMEGRGMPVLEARPSGTRQELFTWHVYRFGTRGSFSDFTELLKQLERSPLPLKVEAIEIKRPDKGWPLAISMDIWIMG</sequence>
<dbReference type="Proteomes" id="UP000318307">
    <property type="component" value="Unassembled WGS sequence"/>
</dbReference>
<keyword evidence="2" id="KW-0812">Transmembrane</keyword>
<evidence type="ECO:0000256" key="2">
    <source>
        <dbReference type="SAM" id="Phobius"/>
    </source>
</evidence>
<comment type="caution">
    <text evidence="3">The sequence shown here is derived from an EMBL/GenBank/DDBJ whole genome shotgun (WGS) entry which is preliminary data.</text>
</comment>
<feature type="coiled-coil region" evidence="1">
    <location>
        <begin position="37"/>
        <end position="87"/>
    </location>
</feature>
<feature type="transmembrane region" description="Helical" evidence="2">
    <location>
        <begin position="12"/>
        <end position="30"/>
    </location>
</feature>
<dbReference type="RefSeq" id="WP_144681695.1">
    <property type="nucleotide sequence ID" value="NZ_VLLC01000002.1"/>
</dbReference>
<proteinExistence type="predicted"/>
<protein>
    <recommendedName>
        <fullName evidence="5">Type II secretion system (T2SS) protein M subtype b</fullName>
    </recommendedName>
</protein>
<name>A0A562S8G0_9BACT</name>
<evidence type="ECO:0000256" key="1">
    <source>
        <dbReference type="SAM" id="Coils"/>
    </source>
</evidence>
<keyword evidence="2" id="KW-1133">Transmembrane helix</keyword>
<organism evidence="3 4">
    <name type="scientific">Desulfobotulus alkaliphilus</name>
    <dbReference type="NCBI Taxonomy" id="622671"/>
    <lineage>
        <taxon>Bacteria</taxon>
        <taxon>Pseudomonadati</taxon>
        <taxon>Thermodesulfobacteriota</taxon>
        <taxon>Desulfobacteria</taxon>
        <taxon>Desulfobacterales</taxon>
        <taxon>Desulfobacteraceae</taxon>
        <taxon>Desulfobotulus</taxon>
    </lineage>
</organism>
<reference evidence="3 4" key="1">
    <citation type="submission" date="2019-07" db="EMBL/GenBank/DDBJ databases">
        <title>Genome sequencing of 100 strains of the haloalkaliphilic chemolithoautotrophic sulfur-oxidizing bacterium Thioalkalivibrio.</title>
        <authorList>
            <person name="Muyzer G."/>
        </authorList>
    </citation>
    <scope>NUCLEOTIDE SEQUENCE [LARGE SCALE GENOMIC DNA]</scope>
    <source>
        <strain evidence="3 4">ASO4-4</strain>
    </source>
</reference>
<evidence type="ECO:0000313" key="4">
    <source>
        <dbReference type="Proteomes" id="UP000318307"/>
    </source>
</evidence>
<keyword evidence="1" id="KW-0175">Coiled coil</keyword>
<evidence type="ECO:0000313" key="3">
    <source>
        <dbReference type="EMBL" id="TWI76720.1"/>
    </source>
</evidence>
<keyword evidence="2" id="KW-0472">Membrane</keyword>
<accession>A0A562S8G0</accession>